<dbReference type="Proteomes" id="UP001415857">
    <property type="component" value="Unassembled WGS sequence"/>
</dbReference>
<evidence type="ECO:0000256" key="5">
    <source>
        <dbReference type="ARBA" id="ARBA00022927"/>
    </source>
</evidence>
<organism evidence="7 8">
    <name type="scientific">Liquidambar formosana</name>
    <name type="common">Formosan gum</name>
    <dbReference type="NCBI Taxonomy" id="63359"/>
    <lineage>
        <taxon>Eukaryota</taxon>
        <taxon>Viridiplantae</taxon>
        <taxon>Streptophyta</taxon>
        <taxon>Embryophyta</taxon>
        <taxon>Tracheophyta</taxon>
        <taxon>Spermatophyta</taxon>
        <taxon>Magnoliopsida</taxon>
        <taxon>eudicotyledons</taxon>
        <taxon>Gunneridae</taxon>
        <taxon>Pentapetalae</taxon>
        <taxon>Saxifragales</taxon>
        <taxon>Altingiaceae</taxon>
        <taxon>Liquidambar</taxon>
    </lineage>
</organism>
<name>A0AAP0R5I8_LIQFO</name>
<evidence type="ECO:0000313" key="8">
    <source>
        <dbReference type="Proteomes" id="UP001415857"/>
    </source>
</evidence>
<keyword evidence="3" id="KW-0813">Transport</keyword>
<reference evidence="7 8" key="1">
    <citation type="journal article" date="2024" name="Plant J.">
        <title>Genome sequences and population genomics reveal climatic adaptation and genomic divergence between two closely related sweetgum species.</title>
        <authorList>
            <person name="Xu W.Q."/>
            <person name="Ren C.Q."/>
            <person name="Zhang X.Y."/>
            <person name="Comes H.P."/>
            <person name="Liu X.H."/>
            <person name="Li Y.G."/>
            <person name="Kettle C.J."/>
            <person name="Jalonen R."/>
            <person name="Gaisberger H."/>
            <person name="Ma Y.Z."/>
            <person name="Qiu Y.X."/>
        </authorList>
    </citation>
    <scope>NUCLEOTIDE SEQUENCE [LARGE SCALE GENOMIC DNA]</scope>
    <source>
        <strain evidence="7">Hangzhou</strain>
    </source>
</reference>
<keyword evidence="4" id="KW-0967">Endosome</keyword>
<dbReference type="GO" id="GO:0015031">
    <property type="term" value="P:protein transport"/>
    <property type="evidence" value="ECO:0007669"/>
    <property type="project" value="UniProtKB-KW"/>
</dbReference>
<gene>
    <name evidence="7" type="ORF">L1049_001463</name>
</gene>
<evidence type="ECO:0000256" key="4">
    <source>
        <dbReference type="ARBA" id="ARBA00022753"/>
    </source>
</evidence>
<evidence type="ECO:0000256" key="2">
    <source>
        <dbReference type="ARBA" id="ARBA00010704"/>
    </source>
</evidence>
<evidence type="ECO:0000256" key="3">
    <source>
        <dbReference type="ARBA" id="ARBA00022448"/>
    </source>
</evidence>
<evidence type="ECO:0000256" key="6">
    <source>
        <dbReference type="SAM" id="MobiDB-lite"/>
    </source>
</evidence>
<protein>
    <submittedName>
        <fullName evidence="7">Uncharacterized protein</fullName>
    </submittedName>
</protein>
<dbReference type="GO" id="GO:0032456">
    <property type="term" value="P:endocytic recycling"/>
    <property type="evidence" value="ECO:0007669"/>
    <property type="project" value="InterPro"/>
</dbReference>
<dbReference type="PANTHER" id="PTHR13673:SF0">
    <property type="entry name" value="VPS35 ENDOSOMAL PROTEIN-SORTING FACTOR-LIKE"/>
    <property type="match status" value="1"/>
</dbReference>
<proteinExistence type="inferred from homology"/>
<dbReference type="PANTHER" id="PTHR13673">
    <property type="entry name" value="ESOPHAGEAL CANCER ASSOCIATED PROTEIN"/>
    <property type="match status" value="1"/>
</dbReference>
<dbReference type="EMBL" id="JBBPBK010000015">
    <property type="protein sequence ID" value="KAK9269685.1"/>
    <property type="molecule type" value="Genomic_DNA"/>
</dbReference>
<comment type="similarity">
    <text evidence="2">Belongs to the VPS35L family.</text>
</comment>
<comment type="caution">
    <text evidence="7">The sequence shown here is derived from an EMBL/GenBank/DDBJ whole genome shotgun (WGS) entry which is preliminary data.</text>
</comment>
<keyword evidence="8" id="KW-1185">Reference proteome</keyword>
<sequence>MEFRPRDYSAEEEAYSLPRVRADNHPLSEQSSSHQQVDIEDHENNDFFDPLRGPDTNVAVTTDDLQDVESIFTVGLSRRAAIQLPAKEWTTFKRILMQRFSISKMISISSVSMSFLLYNDYQFAAYEKSSTSVHLEELDDPQKFAEEGVKVITQQEYVARLHELKDEINRAWRAEDRVTALKPSVLQVARLLMDTSVLQFYPMLFVLATDIMDMLGDMVWERIERKAEFAEDGTIICSLPENFEASDICDDAKETCYNWFCKIGSIRELLPRIYLELAILPCQRFLLDRPVDSLQRLVMMTRGLADPLASSYCRLYMARCAQKLLACDIGFLITCINDMKVLLTRIISAKEPILGGFSENRRLLVSLMEPTIEYIMKCIFKEAYQGQVGNVLVELGLGRSHSKLFGNFPCVSVILHHLLKELPTEVVSSNAVEILHLVECSNDYSFDQCLNYRLLGFRLCEKRSQMDIVSAVLDKVMKVVAHYDSLDEYLKVIDAYVDIILQNSMDNYLNAILEGILKRACSKEISETEMASLQSIFVKLLSHFKDLEDVFALNHFVEILDVMHGSTRSIVNMHILTMATRNGYIHDPTTIQLLFEISQALHDLIDYSNLKR</sequence>
<keyword evidence="5" id="KW-0653">Protein transport</keyword>
<evidence type="ECO:0000256" key="1">
    <source>
        <dbReference type="ARBA" id="ARBA00004177"/>
    </source>
</evidence>
<feature type="compositionally biased region" description="Polar residues" evidence="6">
    <location>
        <begin position="27"/>
        <end position="36"/>
    </location>
</feature>
<feature type="region of interest" description="Disordered" evidence="6">
    <location>
        <begin position="1"/>
        <end position="37"/>
    </location>
</feature>
<dbReference type="AlphaFoldDB" id="A0AAP0R5I8"/>
<dbReference type="InterPro" id="IPR029705">
    <property type="entry name" value="VPS35L"/>
</dbReference>
<accession>A0AAP0R5I8</accession>
<dbReference type="GO" id="GO:0005768">
    <property type="term" value="C:endosome"/>
    <property type="evidence" value="ECO:0007669"/>
    <property type="project" value="UniProtKB-SubCell"/>
</dbReference>
<evidence type="ECO:0000313" key="7">
    <source>
        <dbReference type="EMBL" id="KAK9269685.1"/>
    </source>
</evidence>
<comment type="subcellular location">
    <subcellularLocation>
        <location evidence="1">Endosome</location>
    </subcellularLocation>
</comment>